<evidence type="ECO:0000256" key="2">
    <source>
        <dbReference type="SAM" id="SignalP"/>
    </source>
</evidence>
<feature type="chain" id="PRO_5046316132" description="Secreted protein" evidence="2">
    <location>
        <begin position="20"/>
        <end position="147"/>
    </location>
</feature>
<feature type="region of interest" description="Disordered" evidence="1">
    <location>
        <begin position="34"/>
        <end position="100"/>
    </location>
</feature>
<evidence type="ECO:0000313" key="4">
    <source>
        <dbReference type="Proteomes" id="UP001352263"/>
    </source>
</evidence>
<gene>
    <name evidence="3" type="ORF">RY831_33000</name>
</gene>
<feature type="signal peptide" evidence="2">
    <location>
        <begin position="1"/>
        <end position="19"/>
    </location>
</feature>
<sequence>MTIPALRFFTLTVLAASLAACGGGGSDAPIGSATQANASSSSAANGTAGQESSMAVETSTPAGGSAALPGATSDIMVPTAPTDSENTSPVPAPDSPQASLNYTASTATIANPERGFHYMSDCDGNLSASQLQGWRTSEGMTMAVCSV</sequence>
<dbReference type="Proteomes" id="UP001352263">
    <property type="component" value="Unassembled WGS sequence"/>
</dbReference>
<protein>
    <recommendedName>
        <fullName evidence="5">Secreted protein</fullName>
    </recommendedName>
</protein>
<reference evidence="3 4" key="1">
    <citation type="submission" date="2023-10" db="EMBL/GenBank/DDBJ databases">
        <title>Noviherbaspirillum sp. CPCC 100848 genome assembly.</title>
        <authorList>
            <person name="Li X.Y."/>
            <person name="Fang X.M."/>
        </authorList>
    </citation>
    <scope>NUCLEOTIDE SEQUENCE [LARGE SCALE GENOMIC DNA]</scope>
    <source>
        <strain evidence="3 4">CPCC 100848</strain>
    </source>
</reference>
<keyword evidence="2" id="KW-0732">Signal</keyword>
<evidence type="ECO:0000256" key="1">
    <source>
        <dbReference type="SAM" id="MobiDB-lite"/>
    </source>
</evidence>
<organism evidence="3 4">
    <name type="scientific">Noviherbaspirillum album</name>
    <dbReference type="NCBI Taxonomy" id="3080276"/>
    <lineage>
        <taxon>Bacteria</taxon>
        <taxon>Pseudomonadati</taxon>
        <taxon>Pseudomonadota</taxon>
        <taxon>Betaproteobacteria</taxon>
        <taxon>Burkholderiales</taxon>
        <taxon>Oxalobacteraceae</taxon>
        <taxon>Noviherbaspirillum</taxon>
    </lineage>
</organism>
<dbReference type="PROSITE" id="PS51257">
    <property type="entry name" value="PROKAR_LIPOPROTEIN"/>
    <property type="match status" value="1"/>
</dbReference>
<feature type="compositionally biased region" description="Polar residues" evidence="1">
    <location>
        <begin position="51"/>
        <end position="62"/>
    </location>
</feature>
<name>A0ABU6JJR4_9BURK</name>
<evidence type="ECO:0008006" key="5">
    <source>
        <dbReference type="Google" id="ProtNLM"/>
    </source>
</evidence>
<feature type="non-terminal residue" evidence="3">
    <location>
        <position position="147"/>
    </location>
</feature>
<proteinExistence type="predicted"/>
<keyword evidence="4" id="KW-1185">Reference proteome</keyword>
<accession>A0ABU6JJR4</accession>
<dbReference type="EMBL" id="JAWIIV010000130">
    <property type="protein sequence ID" value="MEC4723920.1"/>
    <property type="molecule type" value="Genomic_DNA"/>
</dbReference>
<feature type="compositionally biased region" description="Low complexity" evidence="1">
    <location>
        <begin position="34"/>
        <end position="50"/>
    </location>
</feature>
<comment type="caution">
    <text evidence="3">The sequence shown here is derived from an EMBL/GenBank/DDBJ whole genome shotgun (WGS) entry which is preliminary data.</text>
</comment>
<evidence type="ECO:0000313" key="3">
    <source>
        <dbReference type="EMBL" id="MEC4723920.1"/>
    </source>
</evidence>